<dbReference type="Proteomes" id="UP000323597">
    <property type="component" value="Chromosome A13"/>
</dbReference>
<gene>
    <name evidence="1" type="ORF">E1A91_A13G084500v1</name>
</gene>
<keyword evidence="2" id="KW-1185">Reference proteome</keyword>
<proteinExistence type="predicted"/>
<dbReference type="AlphaFoldDB" id="A0A5D2WEX4"/>
<organism evidence="1 2">
    <name type="scientific">Gossypium mustelinum</name>
    <name type="common">Cotton</name>
    <name type="synonym">Gossypium caicoense</name>
    <dbReference type="NCBI Taxonomy" id="34275"/>
    <lineage>
        <taxon>Eukaryota</taxon>
        <taxon>Viridiplantae</taxon>
        <taxon>Streptophyta</taxon>
        <taxon>Embryophyta</taxon>
        <taxon>Tracheophyta</taxon>
        <taxon>Spermatophyta</taxon>
        <taxon>Magnoliopsida</taxon>
        <taxon>eudicotyledons</taxon>
        <taxon>Gunneridae</taxon>
        <taxon>Pentapetalae</taxon>
        <taxon>rosids</taxon>
        <taxon>malvids</taxon>
        <taxon>Malvales</taxon>
        <taxon>Malvaceae</taxon>
        <taxon>Malvoideae</taxon>
        <taxon>Gossypium</taxon>
    </lineage>
</organism>
<evidence type="ECO:0000313" key="2">
    <source>
        <dbReference type="Proteomes" id="UP000323597"/>
    </source>
</evidence>
<sequence>MLEICPSSLCRINSSYTWWSINLVWETFRLNICWSIGNGRSVNFLMDNWMSRLGSFHRYLRQSTVVPMEAKVSNVTDPNGGWIEMY</sequence>
<protein>
    <submittedName>
        <fullName evidence="1">Uncharacterized protein</fullName>
    </submittedName>
</protein>
<evidence type="ECO:0000313" key="1">
    <source>
        <dbReference type="EMBL" id="TYJ00405.1"/>
    </source>
</evidence>
<accession>A0A5D2WEX4</accession>
<name>A0A5D2WEX4_GOSMU</name>
<dbReference type="EMBL" id="CM017648">
    <property type="protein sequence ID" value="TYJ00405.1"/>
    <property type="molecule type" value="Genomic_DNA"/>
</dbReference>
<reference evidence="1 2" key="1">
    <citation type="submission" date="2019-07" db="EMBL/GenBank/DDBJ databases">
        <title>WGS assembly of Gossypium mustelinum.</title>
        <authorList>
            <person name="Chen Z.J."/>
            <person name="Sreedasyam A."/>
            <person name="Ando A."/>
            <person name="Song Q."/>
            <person name="De L."/>
            <person name="Hulse-Kemp A."/>
            <person name="Ding M."/>
            <person name="Ye W."/>
            <person name="Kirkbride R."/>
            <person name="Jenkins J."/>
            <person name="Plott C."/>
            <person name="Lovell J."/>
            <person name="Lin Y.-M."/>
            <person name="Vaughn R."/>
            <person name="Liu B."/>
            <person name="Li W."/>
            <person name="Simpson S."/>
            <person name="Scheffler B."/>
            <person name="Saski C."/>
            <person name="Grover C."/>
            <person name="Hu G."/>
            <person name="Conover J."/>
            <person name="Carlson J."/>
            <person name="Shu S."/>
            <person name="Boston L."/>
            <person name="Williams M."/>
            <person name="Peterson D."/>
            <person name="Mcgee K."/>
            <person name="Jones D."/>
            <person name="Wendel J."/>
            <person name="Stelly D."/>
            <person name="Grimwood J."/>
            <person name="Schmutz J."/>
        </authorList>
    </citation>
    <scope>NUCLEOTIDE SEQUENCE [LARGE SCALE GENOMIC DNA]</scope>
    <source>
        <strain evidence="1">1408120.09</strain>
    </source>
</reference>